<dbReference type="PANTHER" id="PTHR30477">
    <property type="entry name" value="ABC-TRANSPORTER METAL-BINDING PROTEIN"/>
    <property type="match status" value="1"/>
</dbReference>
<dbReference type="OrthoDB" id="19232at2157"/>
<evidence type="ECO:0000256" key="3">
    <source>
        <dbReference type="ARBA" id="ARBA00022692"/>
    </source>
</evidence>
<feature type="transmembrane region" description="Helical" evidence="6">
    <location>
        <begin position="68"/>
        <end position="86"/>
    </location>
</feature>
<feature type="transmembrane region" description="Helical" evidence="6">
    <location>
        <begin position="180"/>
        <end position="197"/>
    </location>
</feature>
<dbReference type="SUPFAM" id="SSF81345">
    <property type="entry name" value="ABC transporter involved in vitamin B12 uptake, BtuC"/>
    <property type="match status" value="1"/>
</dbReference>
<dbReference type="InterPro" id="IPR001626">
    <property type="entry name" value="ABC_TroCD"/>
</dbReference>
<evidence type="ECO:0000256" key="2">
    <source>
        <dbReference type="ARBA" id="ARBA00008034"/>
    </source>
</evidence>
<evidence type="ECO:0000313" key="7">
    <source>
        <dbReference type="EMBL" id="AGT34703.1"/>
    </source>
</evidence>
<dbReference type="EMBL" id="CP006646">
    <property type="protein sequence ID" value="AGT34703.1"/>
    <property type="molecule type" value="Genomic_DNA"/>
</dbReference>
<dbReference type="GeneID" id="16572955"/>
<evidence type="ECO:0000256" key="5">
    <source>
        <dbReference type="ARBA" id="ARBA00023136"/>
    </source>
</evidence>
<feature type="transmembrane region" description="Helical" evidence="6">
    <location>
        <begin position="15"/>
        <end position="34"/>
    </location>
</feature>
<dbReference type="HOGENOM" id="CLU_094088_0_0_2"/>
<keyword evidence="4 6" id="KW-1133">Transmembrane helix</keyword>
<feature type="transmembrane region" description="Helical" evidence="6">
    <location>
        <begin position="203"/>
        <end position="220"/>
    </location>
</feature>
<protein>
    <recommendedName>
        <fullName evidence="9">Metal ABC transporter permease</fullName>
    </recommendedName>
</protein>
<keyword evidence="3 6" id="KW-0812">Transmembrane</keyword>
<dbReference type="Pfam" id="PF00950">
    <property type="entry name" value="ABC-3"/>
    <property type="match status" value="1"/>
</dbReference>
<dbReference type="eggNOG" id="arCOG01006">
    <property type="taxonomic scope" value="Archaea"/>
</dbReference>
<dbReference type="GO" id="GO:0043190">
    <property type="term" value="C:ATP-binding cassette (ABC) transporter complex"/>
    <property type="evidence" value="ECO:0007669"/>
    <property type="project" value="InterPro"/>
</dbReference>
<evidence type="ECO:0000313" key="8">
    <source>
        <dbReference type="Proteomes" id="UP000015543"/>
    </source>
</evidence>
<feature type="transmembrane region" description="Helical" evidence="6">
    <location>
        <begin position="227"/>
        <end position="247"/>
    </location>
</feature>
<dbReference type="GO" id="GO:0055085">
    <property type="term" value="P:transmembrane transport"/>
    <property type="evidence" value="ECO:0007669"/>
    <property type="project" value="InterPro"/>
</dbReference>
<feature type="transmembrane region" description="Helical" evidence="6">
    <location>
        <begin position="140"/>
        <end position="159"/>
    </location>
</feature>
<feature type="transmembrane region" description="Helical" evidence="6">
    <location>
        <begin position="98"/>
        <end position="120"/>
    </location>
</feature>
<comment type="similarity">
    <text evidence="2">Belongs to the ABC-3 integral membrane protein family.</text>
</comment>
<keyword evidence="8" id="KW-1185">Reference proteome</keyword>
<dbReference type="Proteomes" id="UP000015543">
    <property type="component" value="Chromosome"/>
</dbReference>
<evidence type="ECO:0000256" key="4">
    <source>
        <dbReference type="ARBA" id="ARBA00022989"/>
    </source>
</evidence>
<dbReference type="KEGG" id="thb:N186_01535"/>
<name>S5ZCF3_9CREN</name>
<evidence type="ECO:0000256" key="6">
    <source>
        <dbReference type="SAM" id="Phobius"/>
    </source>
</evidence>
<gene>
    <name evidence="7" type="ORF">N186_01535</name>
</gene>
<feature type="transmembrane region" description="Helical" evidence="6">
    <location>
        <begin position="253"/>
        <end position="269"/>
    </location>
</feature>
<organism evidence="7 8">
    <name type="scientific">Thermofilum adornatum</name>
    <dbReference type="NCBI Taxonomy" id="1365176"/>
    <lineage>
        <taxon>Archaea</taxon>
        <taxon>Thermoproteota</taxon>
        <taxon>Thermoprotei</taxon>
        <taxon>Thermofilales</taxon>
        <taxon>Thermofilaceae</taxon>
        <taxon>Thermofilum</taxon>
    </lineage>
</organism>
<feature type="transmembrane region" description="Helical" evidence="6">
    <location>
        <begin position="41"/>
        <end position="62"/>
    </location>
</feature>
<dbReference type="PATRIC" id="fig|1365176.7.peg.307"/>
<evidence type="ECO:0008006" key="9">
    <source>
        <dbReference type="Google" id="ProtNLM"/>
    </source>
</evidence>
<dbReference type="AlphaFoldDB" id="S5ZCF3"/>
<dbReference type="Gene3D" id="1.10.3470.10">
    <property type="entry name" value="ABC transporter involved in vitamin B12 uptake, BtuC"/>
    <property type="match status" value="1"/>
</dbReference>
<comment type="subcellular location">
    <subcellularLocation>
        <location evidence="1">Membrane</location>
        <topology evidence="1">Multi-pass membrane protein</topology>
    </subcellularLocation>
</comment>
<accession>S5ZCF3</accession>
<evidence type="ECO:0000256" key="1">
    <source>
        <dbReference type="ARBA" id="ARBA00004141"/>
    </source>
</evidence>
<keyword evidence="5 6" id="KW-0472">Membrane</keyword>
<dbReference type="PANTHER" id="PTHR30477:SF21">
    <property type="entry name" value="ABC-3 PROTEIN"/>
    <property type="match status" value="1"/>
</dbReference>
<dbReference type="InterPro" id="IPR037294">
    <property type="entry name" value="ABC_BtuC-like"/>
</dbReference>
<sequence length="274" mass="29916">MSWAEVVWMYFDPRWLIVILGSAISFSVLSPIIYARKLNFFASTLPHSSLLAVTIGYMLGFLTGTHPVLWAVPVSIVLSLFLVAIIHRGVSEDSATSVFVGFSVSASVAAMYYILTNFPAQTSLWSYILGDPLLVSWEDTLLTLAVCILIILIVLPIYMKEIVIGQDRDVAQVLGINVKLHDYLVILTLTVASVTMLKTVGFVIEHVAFLMPAVIAAGIAKDAKMFLVYSVLVSAFAGILSLLLSIWLNLAPSAVYGLLLVGIYSILLMRRGSE</sequence>
<proteinExistence type="inferred from homology"/>
<reference evidence="7 8" key="1">
    <citation type="journal article" date="2013" name="Genome Announc.">
        <title>Complete Genomic Sequence of 'Thermofilum adornatus' Strain 1910bT, a Hyperthermophilic Anaerobic Organotrophic Crenarchaeon.</title>
        <authorList>
            <person name="Dominova I.N."/>
            <person name="Kublanov I.V."/>
            <person name="Podosokorskaya O.A."/>
            <person name="Derbikova K.S."/>
            <person name="Patrushev M.V."/>
            <person name="Toshchakov S.V."/>
        </authorList>
    </citation>
    <scope>NUCLEOTIDE SEQUENCE [LARGE SCALE GENOMIC DNA]</scope>
    <source>
        <strain evidence="8">1910b</strain>
    </source>
</reference>
<dbReference type="RefSeq" id="WP_020962002.1">
    <property type="nucleotide sequence ID" value="NC_022093.1"/>
</dbReference>